<evidence type="ECO:0000313" key="4">
    <source>
        <dbReference type="Proteomes" id="UP000008281"/>
    </source>
</evidence>
<keyword evidence="4" id="KW-1185">Reference proteome</keyword>
<feature type="transmembrane region" description="Helical" evidence="1">
    <location>
        <begin position="57"/>
        <end position="75"/>
    </location>
</feature>
<keyword evidence="1" id="KW-0472">Membrane</keyword>
<evidence type="ECO:0000313" key="2">
    <source>
        <dbReference type="EMBL" id="EFP13126.1"/>
    </source>
</evidence>
<sequence>MEDFEYYIRRGSGTSHQDYDLIEGVHPFRCCITFSILTFVFSELFRKIIKEMNWNVDTLMLYYEFINSVTFFMLYHSEAAMFQHYGYSAMIVLSAIHFAVSFYLNRRAAAYTDDLYDQEKPDWVTPPNTGEDGKMLRTIGAFLSYIPSCFLWHLIQQYTAMYVTEHVGMYQFTDSLVTIIGFEFFFIASLRLACALLPYSRLQKFIPLIYAGIFNSGQIAEKSRVWHPIITCMEMFTGNGQSFGGFLFHCVILYSGWLIASQFAPKRKIVSPSLLKLRRKHKAAVEAEKRNGTDARLVEKAALDREREMRHAVEREFFDETLGNAETFSLQHFVFDHFNQ</sequence>
<dbReference type="EMBL" id="WUAV01000002">
    <property type="protein sequence ID" value="KAF1764828.1"/>
    <property type="molecule type" value="Genomic_DNA"/>
</dbReference>
<dbReference type="GeneID" id="9800810"/>
<feature type="transmembrane region" description="Helical" evidence="1">
    <location>
        <begin position="243"/>
        <end position="264"/>
    </location>
</feature>
<accession>E3MZX2</accession>
<protein>
    <submittedName>
        <fullName evidence="2">Uncharacterized protein</fullName>
    </submittedName>
</protein>
<dbReference type="AlphaFoldDB" id="E3MZX2"/>
<dbReference type="RefSeq" id="XP_003098325.1">
    <property type="nucleotide sequence ID" value="XM_003098277.1"/>
</dbReference>
<name>E3MZX2_CAERE</name>
<keyword evidence="1" id="KW-0812">Transmembrane</keyword>
<dbReference type="KEGG" id="crq:GCK72_004778"/>
<gene>
    <name evidence="2" type="ORF">CRE_07690</name>
    <name evidence="3" type="ORF">GCK72_004778</name>
</gene>
<feature type="transmembrane region" description="Helical" evidence="1">
    <location>
        <begin position="135"/>
        <end position="155"/>
    </location>
</feature>
<dbReference type="Proteomes" id="UP000008281">
    <property type="component" value="Unassembled WGS sequence"/>
</dbReference>
<dbReference type="InParanoid" id="E3MZX2"/>
<dbReference type="EMBL" id="DS268502">
    <property type="protein sequence ID" value="EFP13126.1"/>
    <property type="molecule type" value="Genomic_DNA"/>
</dbReference>
<evidence type="ECO:0000313" key="5">
    <source>
        <dbReference type="Proteomes" id="UP000483820"/>
    </source>
</evidence>
<reference evidence="2" key="1">
    <citation type="submission" date="2007-07" db="EMBL/GenBank/DDBJ databases">
        <title>PCAP assembly of the Caenorhabditis remanei genome.</title>
        <authorList>
            <consortium name="The Caenorhabditis remanei Sequencing Consortium"/>
            <person name="Wilson R.K."/>
        </authorList>
    </citation>
    <scope>NUCLEOTIDE SEQUENCE [LARGE SCALE GENOMIC DNA]</scope>
    <source>
        <strain evidence="2">PB4641</strain>
    </source>
</reference>
<feature type="transmembrane region" description="Helical" evidence="1">
    <location>
        <begin position="175"/>
        <end position="199"/>
    </location>
</feature>
<feature type="transmembrane region" description="Helical" evidence="1">
    <location>
        <begin position="87"/>
        <end position="104"/>
    </location>
</feature>
<evidence type="ECO:0000256" key="1">
    <source>
        <dbReference type="SAM" id="Phobius"/>
    </source>
</evidence>
<organism evidence="4">
    <name type="scientific">Caenorhabditis remanei</name>
    <name type="common">Caenorhabditis vulgaris</name>
    <dbReference type="NCBI Taxonomy" id="31234"/>
    <lineage>
        <taxon>Eukaryota</taxon>
        <taxon>Metazoa</taxon>
        <taxon>Ecdysozoa</taxon>
        <taxon>Nematoda</taxon>
        <taxon>Chromadorea</taxon>
        <taxon>Rhabditida</taxon>
        <taxon>Rhabditina</taxon>
        <taxon>Rhabditomorpha</taxon>
        <taxon>Rhabditoidea</taxon>
        <taxon>Rhabditidae</taxon>
        <taxon>Peloderinae</taxon>
        <taxon>Caenorhabditis</taxon>
    </lineage>
</organism>
<dbReference type="CTD" id="9800810"/>
<evidence type="ECO:0000313" key="3">
    <source>
        <dbReference type="EMBL" id="KAF1764828.1"/>
    </source>
</evidence>
<reference evidence="3 5" key="2">
    <citation type="submission" date="2019-12" db="EMBL/GenBank/DDBJ databases">
        <title>Chromosome-level assembly of the Caenorhabditis remanei genome.</title>
        <authorList>
            <person name="Teterina A.A."/>
            <person name="Willis J.H."/>
            <person name="Phillips P.C."/>
        </authorList>
    </citation>
    <scope>NUCLEOTIDE SEQUENCE [LARGE SCALE GENOMIC DNA]</scope>
    <source>
        <strain evidence="3 5">PX506</strain>
        <tissue evidence="3">Whole organism</tissue>
    </source>
</reference>
<dbReference type="HOGENOM" id="CLU_816947_0_0_1"/>
<proteinExistence type="predicted"/>
<keyword evidence="1" id="KW-1133">Transmembrane helix</keyword>
<dbReference type="Proteomes" id="UP000483820">
    <property type="component" value="Chromosome II"/>
</dbReference>